<comment type="caution">
    <text evidence="1">The sequence shown here is derived from an EMBL/GenBank/DDBJ whole genome shotgun (WGS) entry which is preliminary data.</text>
</comment>
<dbReference type="EMBL" id="AHMT02000027">
    <property type="protein sequence ID" value="EQA62928.1"/>
    <property type="molecule type" value="Genomic_DNA"/>
</dbReference>
<name>V6IES6_9LEPT</name>
<dbReference type="Proteomes" id="UP000018747">
    <property type="component" value="Unassembled WGS sequence"/>
</dbReference>
<dbReference type="AlphaFoldDB" id="V6IES6"/>
<protein>
    <submittedName>
        <fullName evidence="1">Uncharacterized protein</fullName>
    </submittedName>
</protein>
<proteinExistence type="predicted"/>
<reference evidence="1" key="1">
    <citation type="submission" date="2013-05" db="EMBL/GenBank/DDBJ databases">
        <authorList>
            <person name="Harkins D.M."/>
            <person name="Durkin A.S."/>
            <person name="Brinkac L.M."/>
            <person name="Haft D.H."/>
            <person name="Selengut J.D."/>
            <person name="Sanka R."/>
            <person name="DePew J."/>
            <person name="Purushe J."/>
            <person name="Hartskeerl R.A."/>
            <person name="Ahmed A."/>
            <person name="van der Linden H."/>
            <person name="Goris M.G.A."/>
            <person name="Vinetz J.M."/>
            <person name="Sutton G.G."/>
            <person name="Nierman W.C."/>
            <person name="Fouts D.E."/>
        </authorList>
    </citation>
    <scope>NUCLEOTIDE SEQUENCE [LARGE SCALE GENOMIC DNA]</scope>
    <source>
        <strain evidence="1">L 60</strain>
    </source>
</reference>
<gene>
    <name evidence="1" type="ORF">LEP1GSC062_1239</name>
</gene>
<keyword evidence="2" id="KW-1185">Reference proteome</keyword>
<sequence>MLSSGSVVPEFPLIFGWGWRWKGSGDFSLSENHTPCK</sequence>
<organism evidence="1 2">
    <name type="scientific">Leptospira alexanderi serovar Manhao 3 str. L 60</name>
    <dbReference type="NCBI Taxonomy" id="1049759"/>
    <lineage>
        <taxon>Bacteria</taxon>
        <taxon>Pseudomonadati</taxon>
        <taxon>Spirochaetota</taxon>
        <taxon>Spirochaetia</taxon>
        <taxon>Leptospirales</taxon>
        <taxon>Leptospiraceae</taxon>
        <taxon>Leptospira</taxon>
    </lineage>
</organism>
<accession>V6IES6</accession>
<evidence type="ECO:0000313" key="2">
    <source>
        <dbReference type="Proteomes" id="UP000018747"/>
    </source>
</evidence>
<evidence type="ECO:0000313" key="1">
    <source>
        <dbReference type="EMBL" id="EQA62928.1"/>
    </source>
</evidence>